<keyword evidence="5" id="KW-0653">Protein transport</keyword>
<dbReference type="GO" id="GO:0000938">
    <property type="term" value="C:GARP complex"/>
    <property type="evidence" value="ECO:0007669"/>
    <property type="project" value="TreeGrafter"/>
</dbReference>
<dbReference type="GO" id="GO:0005829">
    <property type="term" value="C:cytosol"/>
    <property type="evidence" value="ECO:0007669"/>
    <property type="project" value="GOC"/>
</dbReference>
<protein>
    <recommendedName>
        <fullName evidence="3">Vacuolar protein sorting-associated protein 52 homolog</fullName>
    </recommendedName>
</protein>
<evidence type="ECO:0000256" key="4">
    <source>
        <dbReference type="ARBA" id="ARBA00022448"/>
    </source>
</evidence>
<gene>
    <name evidence="9" type="ORF">PYX00_006139</name>
</gene>
<evidence type="ECO:0000256" key="6">
    <source>
        <dbReference type="ARBA" id="ARBA00023034"/>
    </source>
</evidence>
<evidence type="ECO:0000259" key="8">
    <source>
        <dbReference type="Pfam" id="PF20655"/>
    </source>
</evidence>
<feature type="domain" description="Vps52 C-terminal" evidence="8">
    <location>
        <begin position="234"/>
        <end position="544"/>
    </location>
</feature>
<comment type="caution">
    <text evidence="9">The sequence shown here is derived from an EMBL/GenBank/DDBJ whole genome shotgun (WGS) entry which is preliminary data.</text>
</comment>
<comment type="subcellular location">
    <subcellularLocation>
        <location evidence="1">Golgi apparatus</location>
        <location evidence="1">trans-Golgi network</location>
    </subcellularLocation>
</comment>
<keyword evidence="4" id="KW-0813">Transport</keyword>
<dbReference type="GO" id="GO:0019905">
    <property type="term" value="F:syntaxin binding"/>
    <property type="evidence" value="ECO:0007669"/>
    <property type="project" value="TreeGrafter"/>
</dbReference>
<dbReference type="InterPro" id="IPR048319">
    <property type="entry name" value="Vps52_CC"/>
</dbReference>
<dbReference type="GO" id="GO:0007041">
    <property type="term" value="P:lysosomal transport"/>
    <property type="evidence" value="ECO:0007669"/>
    <property type="project" value="TreeGrafter"/>
</dbReference>
<dbReference type="InterPro" id="IPR007258">
    <property type="entry name" value="Vps52"/>
</dbReference>
<dbReference type="Pfam" id="PF04129">
    <property type="entry name" value="Vps52_CC"/>
    <property type="match status" value="1"/>
</dbReference>
<dbReference type="GO" id="GO:0042147">
    <property type="term" value="P:retrograde transport, endosome to Golgi"/>
    <property type="evidence" value="ECO:0007669"/>
    <property type="project" value="TreeGrafter"/>
</dbReference>
<dbReference type="EMBL" id="JARGDH010000003">
    <property type="protein sequence ID" value="KAL0273486.1"/>
    <property type="molecule type" value="Genomic_DNA"/>
</dbReference>
<evidence type="ECO:0000313" key="9">
    <source>
        <dbReference type="EMBL" id="KAL0273486.1"/>
    </source>
</evidence>
<dbReference type="InterPro" id="IPR048361">
    <property type="entry name" value="Vps52_C"/>
</dbReference>
<dbReference type="EMBL" id="JARGDH010000003">
    <property type="protein sequence ID" value="KAL0273488.1"/>
    <property type="molecule type" value="Genomic_DNA"/>
</dbReference>
<keyword evidence="6" id="KW-0333">Golgi apparatus</keyword>
<dbReference type="AlphaFoldDB" id="A0AAW2HV32"/>
<proteinExistence type="inferred from homology"/>
<sequence length="656" mass="75554">MNAIQERAFEDKTVQEVLQTGTDLRKYSRQIEKELKEIENKSIQDYIKESQNIASLHNQICSCDDILARMEGMLLSFQTDLGSISSEIVSLQKKSVQMSQQLSNRQAVRAPLSQFIDDLGVSEELINIILDSPVTDKAFNSQLVILNHKINFVKEQSFKDAVCTFDVGSVLERLRIKAVMKIRTYFLEQISKFKKPLANYQVPQNVLLKNKFLFEFLLGQERSVAAEISNEYIDTMSKVYFSYFKSYGSRLMKLQYEEAATKDDLMGIEDNVSRGSLFYKTSLKHKATVFTIGSRGDVLGSQLEAPVIVPHAAQKSSVKYPYEALFRSEQYALLDNACREYLFLCEFFMIKSSQALHLFNQIFGKTLKLLMRALAIYVETSYDSIALFLCAHICIRYKILCHKRAVSALDTYWESLQTCIWQRFQFIMELNIQSIRDCDPMKLGREMGPHYVARRYAELSAAMVGLSESFPSDLVNSLLAELREEVELFILKMAAVFPQRKEQLIFLINNYDMILSVLMERTRDHSKEAEAFREHLTNKSNEYVEEILSPHFGGIIQFVREGESLSEDELKNREKEAMQLVNAFTNNWKKSLEELQGEVLRSFPSLVTGGALLQLALTTLLQYYDRFHALLSPTARAQLTNIHLIRVEIKKYRTSF</sequence>
<comment type="similarity">
    <text evidence="2">Belongs to the VPS52 family.</text>
</comment>
<dbReference type="Pfam" id="PF20655">
    <property type="entry name" value="Vps52_C"/>
    <property type="match status" value="1"/>
</dbReference>
<accession>A0AAW2HV32</accession>
<dbReference type="GO" id="GO:0015031">
    <property type="term" value="P:protein transport"/>
    <property type="evidence" value="ECO:0007669"/>
    <property type="project" value="UniProtKB-KW"/>
</dbReference>
<evidence type="ECO:0000256" key="1">
    <source>
        <dbReference type="ARBA" id="ARBA00004601"/>
    </source>
</evidence>
<dbReference type="PANTHER" id="PTHR14190">
    <property type="entry name" value="SUPPRESSOR OF ACTIN MUTATIONS 2/VACUOLAR PROTEIN SORTING 52"/>
    <property type="match status" value="1"/>
</dbReference>
<evidence type="ECO:0000256" key="2">
    <source>
        <dbReference type="ARBA" id="ARBA00008180"/>
    </source>
</evidence>
<dbReference type="GO" id="GO:0006896">
    <property type="term" value="P:Golgi to vacuole transport"/>
    <property type="evidence" value="ECO:0007669"/>
    <property type="project" value="TreeGrafter"/>
</dbReference>
<evidence type="ECO:0000256" key="3">
    <source>
        <dbReference type="ARBA" id="ARBA00017083"/>
    </source>
</evidence>
<organism evidence="9">
    <name type="scientific">Menopon gallinae</name>
    <name type="common">poultry shaft louse</name>
    <dbReference type="NCBI Taxonomy" id="328185"/>
    <lineage>
        <taxon>Eukaryota</taxon>
        <taxon>Metazoa</taxon>
        <taxon>Ecdysozoa</taxon>
        <taxon>Arthropoda</taxon>
        <taxon>Hexapoda</taxon>
        <taxon>Insecta</taxon>
        <taxon>Pterygota</taxon>
        <taxon>Neoptera</taxon>
        <taxon>Paraneoptera</taxon>
        <taxon>Psocodea</taxon>
        <taxon>Troctomorpha</taxon>
        <taxon>Phthiraptera</taxon>
        <taxon>Amblycera</taxon>
        <taxon>Menoponidae</taxon>
        <taxon>Menopon</taxon>
    </lineage>
</organism>
<dbReference type="GO" id="GO:0032456">
    <property type="term" value="P:endocytic recycling"/>
    <property type="evidence" value="ECO:0007669"/>
    <property type="project" value="TreeGrafter"/>
</dbReference>
<dbReference type="PANTHER" id="PTHR14190:SF7">
    <property type="entry name" value="VACUOLAR PROTEIN SORTING-ASSOCIATED PROTEIN 52 HOMOLOG"/>
    <property type="match status" value="1"/>
</dbReference>
<evidence type="ECO:0000259" key="7">
    <source>
        <dbReference type="Pfam" id="PF04129"/>
    </source>
</evidence>
<dbReference type="EMBL" id="JARGDH010000003">
    <property type="protein sequence ID" value="KAL0273487.1"/>
    <property type="molecule type" value="Genomic_DNA"/>
</dbReference>
<evidence type="ECO:0000256" key="5">
    <source>
        <dbReference type="ARBA" id="ARBA00022927"/>
    </source>
</evidence>
<feature type="domain" description="Vps52 coiled-coil" evidence="7">
    <location>
        <begin position="45"/>
        <end position="217"/>
    </location>
</feature>
<name>A0AAW2HV32_9NEOP</name>
<reference evidence="9" key="1">
    <citation type="journal article" date="2024" name="Gigascience">
        <title>Chromosome-level genome of the poultry shaft louse Menopon gallinae provides insight into the host-switching and adaptive evolution of parasitic lice.</title>
        <authorList>
            <person name="Xu Y."/>
            <person name="Ma L."/>
            <person name="Liu S."/>
            <person name="Liang Y."/>
            <person name="Liu Q."/>
            <person name="He Z."/>
            <person name="Tian L."/>
            <person name="Duan Y."/>
            <person name="Cai W."/>
            <person name="Li H."/>
            <person name="Song F."/>
        </authorList>
    </citation>
    <scope>NUCLEOTIDE SEQUENCE</scope>
    <source>
        <strain evidence="9">Cailab_2023a</strain>
    </source>
</reference>